<dbReference type="SUPFAM" id="SSF81301">
    <property type="entry name" value="Nucleotidyltransferase"/>
    <property type="match status" value="1"/>
</dbReference>
<protein>
    <submittedName>
        <fullName evidence="1">Uncharacterized protein</fullName>
    </submittedName>
</protein>
<reference evidence="1" key="1">
    <citation type="submission" date="2020-02" db="EMBL/GenBank/DDBJ databases">
        <authorList>
            <person name="Meier V. D."/>
        </authorList>
    </citation>
    <scope>NUCLEOTIDE SEQUENCE</scope>
    <source>
        <strain evidence="1">AVDCRST_MAG26</strain>
    </source>
</reference>
<sequence length="225" mass="25043">MRTLYRSDGIHTDFVVADLDPRFHDAIRGLGFTTEDEGFGRRFPVAGTGVEQIYRNFAHYAEELILQKAGERAVPWEQSLQTFLASVAGASVNWYLAGSAALAVRGLHVIPGDIDLVVDDAGAHSLGELLRNDMIEPVVPMEGWVFRWFGRSFLHACLEWAGGVESRADMPEPSDFGPVAAGRLETVEWRGYALRVPPLELQLAVNLRRGRMERADLIRRALNRG</sequence>
<proteinExistence type="predicted"/>
<dbReference type="AlphaFoldDB" id="A0A6J4IZL4"/>
<dbReference type="InterPro" id="IPR043519">
    <property type="entry name" value="NT_sf"/>
</dbReference>
<dbReference type="EMBL" id="CADCTK010000576">
    <property type="protein sequence ID" value="CAA9264871.1"/>
    <property type="molecule type" value="Genomic_DNA"/>
</dbReference>
<name>A0A6J4IZL4_9CHLR</name>
<organism evidence="1">
    <name type="scientific">uncultured Chloroflexia bacterium</name>
    <dbReference type="NCBI Taxonomy" id="1672391"/>
    <lineage>
        <taxon>Bacteria</taxon>
        <taxon>Bacillati</taxon>
        <taxon>Chloroflexota</taxon>
        <taxon>Chloroflexia</taxon>
        <taxon>environmental samples</taxon>
    </lineage>
</organism>
<gene>
    <name evidence="1" type="ORF">AVDCRST_MAG26-2513</name>
</gene>
<evidence type="ECO:0000313" key="1">
    <source>
        <dbReference type="EMBL" id="CAA9264871.1"/>
    </source>
</evidence>
<accession>A0A6J4IZL4</accession>
<dbReference type="Gene3D" id="3.30.460.40">
    <property type="match status" value="1"/>
</dbReference>